<proteinExistence type="predicted"/>
<sequence length="70" mass="7930">PVYITRESWPELRKNYLTQAQEEGTENSFASEDSEGEIELLPQEQEVPEETLVVKAEELFGSEAVTVVDD</sequence>
<dbReference type="Proteomes" id="UP000224303">
    <property type="component" value="Unassembled WGS sequence"/>
</dbReference>
<organism evidence="1 2">
    <name type="scientific">Enterococcus faecium</name>
    <name type="common">Streptococcus faecium</name>
    <dbReference type="NCBI Taxonomy" id="1352"/>
    <lineage>
        <taxon>Bacteria</taxon>
        <taxon>Bacillati</taxon>
        <taxon>Bacillota</taxon>
        <taxon>Bacilli</taxon>
        <taxon>Lactobacillales</taxon>
        <taxon>Enterococcaceae</taxon>
        <taxon>Enterococcus</taxon>
    </lineage>
</organism>
<feature type="non-terminal residue" evidence="1">
    <location>
        <position position="1"/>
    </location>
</feature>
<protein>
    <submittedName>
        <fullName evidence="1">DNA polymerase III subunit gamma/tau</fullName>
    </submittedName>
</protein>
<dbReference type="AlphaFoldDB" id="A0A2G0E616"/>
<accession>A0A2G0E616</accession>
<gene>
    <name evidence="1" type="ORF">CQR37_17515</name>
</gene>
<comment type="caution">
    <text evidence="1">The sequence shown here is derived from an EMBL/GenBank/DDBJ whole genome shotgun (WGS) entry which is preliminary data.</text>
</comment>
<evidence type="ECO:0000313" key="2">
    <source>
        <dbReference type="Proteomes" id="UP000224303"/>
    </source>
</evidence>
<dbReference type="EMBL" id="PCGC01000592">
    <property type="protein sequence ID" value="PHL19919.1"/>
    <property type="molecule type" value="Genomic_DNA"/>
</dbReference>
<name>A0A2G0E616_ENTFC</name>
<reference evidence="1 2" key="1">
    <citation type="submission" date="2017-10" db="EMBL/GenBank/DDBJ databases">
        <title>Draft genomes of the Enterococcus faecium isolated from human feces before and after Helicobacter pylori eradication therapy.</title>
        <authorList>
            <person name="Prianichniikov N.A."/>
            <person name="Glushchenko O.E."/>
            <person name="Malakhova M.V."/>
        </authorList>
    </citation>
    <scope>NUCLEOTIDE SEQUENCE [LARGE SCALE GENOMIC DNA]</scope>
    <source>
        <strain evidence="1 2">Hp_5-7</strain>
    </source>
</reference>
<evidence type="ECO:0000313" key="1">
    <source>
        <dbReference type="EMBL" id="PHL19919.1"/>
    </source>
</evidence>